<dbReference type="OrthoDB" id="9808126at2"/>
<feature type="domain" description="Ribosomal RNA small subunit methyltransferase E methyltransferase" evidence="13">
    <location>
        <begin position="79"/>
        <end position="244"/>
    </location>
</feature>
<keyword evidence="7 12" id="KW-0489">Methyltransferase</keyword>
<evidence type="ECO:0000256" key="10">
    <source>
        <dbReference type="ARBA" id="ARBA00025699"/>
    </source>
</evidence>
<name>A0A560WAB2_9MICO</name>
<keyword evidence="8 12" id="KW-0808">Transferase</keyword>
<dbReference type="Pfam" id="PF20260">
    <property type="entry name" value="PUA_4"/>
    <property type="match status" value="1"/>
</dbReference>
<evidence type="ECO:0000313" key="15">
    <source>
        <dbReference type="EMBL" id="TWD14568.1"/>
    </source>
</evidence>
<keyword evidence="16" id="KW-1185">Reference proteome</keyword>
<evidence type="ECO:0000256" key="6">
    <source>
        <dbReference type="ARBA" id="ARBA00022552"/>
    </source>
</evidence>
<dbReference type="PIRSF" id="PIRSF015601">
    <property type="entry name" value="MTase_slr0722"/>
    <property type="match status" value="1"/>
</dbReference>
<dbReference type="Gene3D" id="3.40.1280.10">
    <property type="match status" value="1"/>
</dbReference>
<dbReference type="InterPro" id="IPR046887">
    <property type="entry name" value="RsmE_PUA-like"/>
</dbReference>
<evidence type="ECO:0000256" key="9">
    <source>
        <dbReference type="ARBA" id="ARBA00022691"/>
    </source>
</evidence>
<dbReference type="PANTHER" id="PTHR30027">
    <property type="entry name" value="RIBOSOMAL RNA SMALL SUBUNIT METHYLTRANSFERASE E"/>
    <property type="match status" value="1"/>
</dbReference>
<comment type="catalytic activity">
    <reaction evidence="11 12">
        <text>uridine(1498) in 16S rRNA + S-adenosyl-L-methionine = N(3)-methyluridine(1498) in 16S rRNA + S-adenosyl-L-homocysteine + H(+)</text>
        <dbReference type="Rhea" id="RHEA:42920"/>
        <dbReference type="Rhea" id="RHEA-COMP:10283"/>
        <dbReference type="Rhea" id="RHEA-COMP:10284"/>
        <dbReference type="ChEBI" id="CHEBI:15378"/>
        <dbReference type="ChEBI" id="CHEBI:57856"/>
        <dbReference type="ChEBI" id="CHEBI:59789"/>
        <dbReference type="ChEBI" id="CHEBI:65315"/>
        <dbReference type="ChEBI" id="CHEBI:74502"/>
        <dbReference type="EC" id="2.1.1.193"/>
    </reaction>
</comment>
<dbReference type="GO" id="GO:0070475">
    <property type="term" value="P:rRNA base methylation"/>
    <property type="evidence" value="ECO:0007669"/>
    <property type="project" value="TreeGrafter"/>
</dbReference>
<comment type="function">
    <text evidence="10 12">Specifically methylates the N3 position of the uracil ring of uridine 1498 (m3U1498) in 16S rRNA. Acts on the fully assembled 30S ribosomal subunit.</text>
</comment>
<dbReference type="Pfam" id="PF04452">
    <property type="entry name" value="Methyltrans_RNA"/>
    <property type="match status" value="1"/>
</dbReference>
<keyword evidence="6 12" id="KW-0698">rRNA processing</keyword>
<comment type="similarity">
    <text evidence="2 12">Belongs to the RNA methyltransferase RsmE family.</text>
</comment>
<comment type="subcellular location">
    <subcellularLocation>
        <location evidence="1 12">Cytoplasm</location>
    </subcellularLocation>
</comment>
<dbReference type="InterPro" id="IPR029028">
    <property type="entry name" value="Alpha/beta_knot_MTases"/>
</dbReference>
<evidence type="ECO:0000256" key="1">
    <source>
        <dbReference type="ARBA" id="ARBA00004496"/>
    </source>
</evidence>
<dbReference type="InterPro" id="IPR015947">
    <property type="entry name" value="PUA-like_sf"/>
</dbReference>
<evidence type="ECO:0000256" key="2">
    <source>
        <dbReference type="ARBA" id="ARBA00005528"/>
    </source>
</evidence>
<protein>
    <recommendedName>
        <fullName evidence="4 12">Ribosomal RNA small subunit methyltransferase E</fullName>
        <ecNumber evidence="3 12">2.1.1.193</ecNumber>
    </recommendedName>
</protein>
<accession>A0A560WAB2</accession>
<evidence type="ECO:0000256" key="5">
    <source>
        <dbReference type="ARBA" id="ARBA00022490"/>
    </source>
</evidence>
<reference evidence="15 16" key="1">
    <citation type="submission" date="2019-06" db="EMBL/GenBank/DDBJ databases">
        <title>Sequencing the genomes of 1000 actinobacteria strains.</title>
        <authorList>
            <person name="Klenk H.-P."/>
        </authorList>
    </citation>
    <scope>NUCLEOTIDE SEQUENCE [LARGE SCALE GENOMIC DNA]</scope>
    <source>
        <strain evidence="15 16">DSM 18935</strain>
    </source>
</reference>
<evidence type="ECO:0000259" key="14">
    <source>
        <dbReference type="Pfam" id="PF20260"/>
    </source>
</evidence>
<dbReference type="Gene3D" id="2.40.240.20">
    <property type="entry name" value="Hypothetical PUA domain-like, domain 1"/>
    <property type="match status" value="1"/>
</dbReference>
<evidence type="ECO:0000256" key="4">
    <source>
        <dbReference type="ARBA" id="ARBA00013673"/>
    </source>
</evidence>
<dbReference type="EC" id="2.1.1.193" evidence="3 12"/>
<dbReference type="EMBL" id="VIUW01000003">
    <property type="protein sequence ID" value="TWD14568.1"/>
    <property type="molecule type" value="Genomic_DNA"/>
</dbReference>
<evidence type="ECO:0000313" key="16">
    <source>
        <dbReference type="Proteomes" id="UP000315628"/>
    </source>
</evidence>
<dbReference type="GO" id="GO:0070042">
    <property type="term" value="F:rRNA (uridine-N3-)-methyltransferase activity"/>
    <property type="evidence" value="ECO:0007669"/>
    <property type="project" value="TreeGrafter"/>
</dbReference>
<proteinExistence type="inferred from homology"/>
<evidence type="ECO:0000256" key="3">
    <source>
        <dbReference type="ARBA" id="ARBA00012328"/>
    </source>
</evidence>
<dbReference type="Proteomes" id="UP000315628">
    <property type="component" value="Unassembled WGS sequence"/>
</dbReference>
<sequence>MTAQLYLVPPGSLDALAEGGRLTLIGEEARHAATVKRVTPGEQLLVADGAGRSAAAVVAAVGAREVDLVVESLRHDPEPRPRIVLVQALVKGGRDEDAIEAATELGVDEVIPWEAERCIVRWKDAKRAKGRQKWTNVVTAATKQSRRSRVPAVGEVLGTAALLQRIGEGGSAPFVLHEQASTPLATLPEDRLSAPEEIVLVVGPEGGIAAGELSRLEGAGATAVRLGPSVLRAGVAGPAAIAVIAARLRWG</sequence>
<evidence type="ECO:0000256" key="8">
    <source>
        <dbReference type="ARBA" id="ARBA00022679"/>
    </source>
</evidence>
<dbReference type="PANTHER" id="PTHR30027:SF3">
    <property type="entry name" value="16S RRNA (URACIL(1498)-N(3))-METHYLTRANSFERASE"/>
    <property type="match status" value="1"/>
</dbReference>
<dbReference type="GO" id="GO:0005737">
    <property type="term" value="C:cytoplasm"/>
    <property type="evidence" value="ECO:0007669"/>
    <property type="project" value="UniProtKB-SubCell"/>
</dbReference>
<keyword evidence="9 12" id="KW-0949">S-adenosyl-L-methionine</keyword>
<evidence type="ECO:0000256" key="12">
    <source>
        <dbReference type="PIRNR" id="PIRNR015601"/>
    </source>
</evidence>
<dbReference type="InterPro" id="IPR006700">
    <property type="entry name" value="RsmE"/>
</dbReference>
<dbReference type="CDD" id="cd18084">
    <property type="entry name" value="RsmE-like"/>
    <property type="match status" value="1"/>
</dbReference>
<feature type="domain" description="Ribosomal RNA small subunit methyltransferase E PUA-like" evidence="14">
    <location>
        <begin position="26"/>
        <end position="71"/>
    </location>
</feature>
<keyword evidence="5 12" id="KW-0963">Cytoplasm</keyword>
<evidence type="ECO:0000259" key="13">
    <source>
        <dbReference type="Pfam" id="PF04452"/>
    </source>
</evidence>
<dbReference type="InterPro" id="IPR029026">
    <property type="entry name" value="tRNA_m1G_MTases_N"/>
</dbReference>
<comment type="caution">
    <text evidence="15">The sequence shown here is derived from an EMBL/GenBank/DDBJ whole genome shotgun (WGS) entry which is preliminary data.</text>
</comment>
<dbReference type="SUPFAM" id="SSF88697">
    <property type="entry name" value="PUA domain-like"/>
    <property type="match status" value="1"/>
</dbReference>
<dbReference type="RefSeq" id="WP_144857424.1">
    <property type="nucleotide sequence ID" value="NZ_BAAAYT010000005.1"/>
</dbReference>
<evidence type="ECO:0000256" key="11">
    <source>
        <dbReference type="ARBA" id="ARBA00047944"/>
    </source>
</evidence>
<dbReference type="NCBIfam" id="NF008693">
    <property type="entry name" value="PRK11713.2-3"/>
    <property type="match status" value="1"/>
</dbReference>
<dbReference type="AlphaFoldDB" id="A0A560WAB2"/>
<dbReference type="InterPro" id="IPR046886">
    <property type="entry name" value="RsmE_MTase_dom"/>
</dbReference>
<dbReference type="NCBIfam" id="TIGR00046">
    <property type="entry name" value="RsmE family RNA methyltransferase"/>
    <property type="match status" value="1"/>
</dbReference>
<dbReference type="SUPFAM" id="SSF75217">
    <property type="entry name" value="alpha/beta knot"/>
    <property type="match status" value="1"/>
</dbReference>
<gene>
    <name evidence="15" type="ORF">FB557_1981</name>
</gene>
<evidence type="ECO:0000256" key="7">
    <source>
        <dbReference type="ARBA" id="ARBA00022603"/>
    </source>
</evidence>
<organism evidence="15 16">
    <name type="scientific">Marihabitans asiaticum</name>
    <dbReference type="NCBI Taxonomy" id="415218"/>
    <lineage>
        <taxon>Bacteria</taxon>
        <taxon>Bacillati</taxon>
        <taxon>Actinomycetota</taxon>
        <taxon>Actinomycetes</taxon>
        <taxon>Micrococcales</taxon>
        <taxon>Intrasporangiaceae</taxon>
        <taxon>Marihabitans</taxon>
    </lineage>
</organism>